<comment type="subcellular location">
    <subcellularLocation>
        <location evidence="1">Cell membrane</location>
        <topology evidence="1">Multi-pass membrane protein</topology>
    </subcellularLocation>
</comment>
<dbReference type="EMBL" id="FOLY01000003">
    <property type="protein sequence ID" value="SFC51201.1"/>
    <property type="molecule type" value="Genomic_DNA"/>
</dbReference>
<feature type="transmembrane region" description="Helical" evidence="6">
    <location>
        <begin position="115"/>
        <end position="132"/>
    </location>
</feature>
<keyword evidence="2" id="KW-1003">Cell membrane</keyword>
<dbReference type="PANTHER" id="PTHR30086">
    <property type="entry name" value="ARGININE EXPORTER PROTEIN ARGO"/>
    <property type="match status" value="1"/>
</dbReference>
<proteinExistence type="predicted"/>
<reference evidence="8" key="1">
    <citation type="submission" date="2016-10" db="EMBL/GenBank/DDBJ databases">
        <authorList>
            <person name="Varghese N."/>
            <person name="Submissions S."/>
        </authorList>
    </citation>
    <scope>NUCLEOTIDE SEQUENCE [LARGE SCALE GENOMIC DNA]</scope>
    <source>
        <strain evidence="8">DSM 23439</strain>
    </source>
</reference>
<feature type="transmembrane region" description="Helical" evidence="6">
    <location>
        <begin position="35"/>
        <end position="57"/>
    </location>
</feature>
<feature type="transmembrane region" description="Helical" evidence="6">
    <location>
        <begin position="174"/>
        <end position="192"/>
    </location>
</feature>
<evidence type="ECO:0000256" key="4">
    <source>
        <dbReference type="ARBA" id="ARBA00022989"/>
    </source>
</evidence>
<gene>
    <name evidence="7" type="ORF">SAMN05421848_1724</name>
</gene>
<feature type="transmembrane region" description="Helical" evidence="6">
    <location>
        <begin position="63"/>
        <end position="81"/>
    </location>
</feature>
<dbReference type="OrthoDB" id="6292618at2"/>
<evidence type="ECO:0000256" key="5">
    <source>
        <dbReference type="ARBA" id="ARBA00023136"/>
    </source>
</evidence>
<protein>
    <submittedName>
        <fullName evidence="7">Threonine/homoserine/homoserine lactone efflux protein</fullName>
    </submittedName>
</protein>
<evidence type="ECO:0000256" key="3">
    <source>
        <dbReference type="ARBA" id="ARBA00022692"/>
    </source>
</evidence>
<name>A0A1I1JSK9_9GAMM</name>
<keyword evidence="8" id="KW-1185">Reference proteome</keyword>
<keyword evidence="3 6" id="KW-0812">Transmembrane</keyword>
<dbReference type="Proteomes" id="UP000199046">
    <property type="component" value="Unassembled WGS sequence"/>
</dbReference>
<dbReference type="InterPro" id="IPR001123">
    <property type="entry name" value="LeuE-type"/>
</dbReference>
<feature type="transmembrane region" description="Helical" evidence="6">
    <location>
        <begin position="6"/>
        <end position="23"/>
    </location>
</feature>
<dbReference type="GO" id="GO:0015171">
    <property type="term" value="F:amino acid transmembrane transporter activity"/>
    <property type="evidence" value="ECO:0007669"/>
    <property type="project" value="TreeGrafter"/>
</dbReference>
<dbReference type="STRING" id="402385.SAMN05421848_1724"/>
<accession>A0A1I1JSK9</accession>
<evidence type="ECO:0000313" key="7">
    <source>
        <dbReference type="EMBL" id="SFC51201.1"/>
    </source>
</evidence>
<evidence type="ECO:0000256" key="6">
    <source>
        <dbReference type="SAM" id="Phobius"/>
    </source>
</evidence>
<keyword evidence="5 6" id="KW-0472">Membrane</keyword>
<organism evidence="7 8">
    <name type="scientific">Kushneria avicenniae</name>
    <dbReference type="NCBI Taxonomy" id="402385"/>
    <lineage>
        <taxon>Bacteria</taxon>
        <taxon>Pseudomonadati</taxon>
        <taxon>Pseudomonadota</taxon>
        <taxon>Gammaproteobacteria</taxon>
        <taxon>Oceanospirillales</taxon>
        <taxon>Halomonadaceae</taxon>
        <taxon>Kushneria</taxon>
    </lineage>
</organism>
<evidence type="ECO:0000256" key="2">
    <source>
        <dbReference type="ARBA" id="ARBA00022475"/>
    </source>
</evidence>
<dbReference type="AlphaFoldDB" id="A0A1I1JSK9"/>
<feature type="transmembrane region" description="Helical" evidence="6">
    <location>
        <begin position="138"/>
        <end position="162"/>
    </location>
</feature>
<dbReference type="PANTHER" id="PTHR30086:SF20">
    <property type="entry name" value="ARGININE EXPORTER PROTEIN ARGO-RELATED"/>
    <property type="match status" value="1"/>
</dbReference>
<dbReference type="GO" id="GO:0005886">
    <property type="term" value="C:plasma membrane"/>
    <property type="evidence" value="ECO:0007669"/>
    <property type="project" value="UniProtKB-SubCell"/>
</dbReference>
<evidence type="ECO:0000256" key="1">
    <source>
        <dbReference type="ARBA" id="ARBA00004651"/>
    </source>
</evidence>
<evidence type="ECO:0000313" key="8">
    <source>
        <dbReference type="Proteomes" id="UP000199046"/>
    </source>
</evidence>
<dbReference type="Pfam" id="PF01810">
    <property type="entry name" value="LysE"/>
    <property type="match status" value="1"/>
</dbReference>
<sequence>MLAIIVYALGIMYSPGPVNLLGLNMGLHGQARRAIGYYLGVGLAMLILFMLFGLAGAAWVKPGVLIVFGALGCGYILYLAVKIARASIDPNALASTPRVMTFRDGLFMQLGNPKGVVATLPIATLQFPAAGIHGAGLIIWSLGLAALAVGAPGSYAVLGAIMGRRLESARVLKGINLVMAALLVGVALSMGWEHVWLPLMTSSGQA</sequence>
<dbReference type="RefSeq" id="WP_090132928.1">
    <property type="nucleotide sequence ID" value="NZ_FOLY01000003.1"/>
</dbReference>
<keyword evidence="4 6" id="KW-1133">Transmembrane helix</keyword>